<organism evidence="2">
    <name type="scientific">Rhizophora mucronata</name>
    <name type="common">Asiatic mangrove</name>
    <dbReference type="NCBI Taxonomy" id="61149"/>
    <lineage>
        <taxon>Eukaryota</taxon>
        <taxon>Viridiplantae</taxon>
        <taxon>Streptophyta</taxon>
        <taxon>Embryophyta</taxon>
        <taxon>Tracheophyta</taxon>
        <taxon>Spermatophyta</taxon>
        <taxon>Magnoliopsida</taxon>
        <taxon>eudicotyledons</taxon>
        <taxon>Gunneridae</taxon>
        <taxon>Pentapetalae</taxon>
        <taxon>rosids</taxon>
        <taxon>fabids</taxon>
        <taxon>Malpighiales</taxon>
        <taxon>Rhizophoraceae</taxon>
        <taxon>Rhizophora</taxon>
    </lineage>
</organism>
<sequence>MHFTAPRSMPKTATIAATAASEAQPRITRRTESPEGTRSPSITPIHSPELSCCTSRWW</sequence>
<dbReference type="AlphaFoldDB" id="A0A2P2NSN5"/>
<evidence type="ECO:0000313" key="2">
    <source>
        <dbReference type="EMBL" id="MBX45516.1"/>
    </source>
</evidence>
<proteinExistence type="predicted"/>
<accession>A0A2P2NSN5</accession>
<reference evidence="2" key="1">
    <citation type="submission" date="2018-02" db="EMBL/GenBank/DDBJ databases">
        <title>Rhizophora mucronata_Transcriptome.</title>
        <authorList>
            <person name="Meera S.P."/>
            <person name="Sreeshan A."/>
            <person name="Augustine A."/>
        </authorList>
    </citation>
    <scope>NUCLEOTIDE SEQUENCE</scope>
    <source>
        <tissue evidence="2">Leaf</tissue>
    </source>
</reference>
<feature type="region of interest" description="Disordered" evidence="1">
    <location>
        <begin position="1"/>
        <end position="58"/>
    </location>
</feature>
<dbReference type="EMBL" id="GGEC01065032">
    <property type="protein sequence ID" value="MBX45516.1"/>
    <property type="molecule type" value="Transcribed_RNA"/>
</dbReference>
<evidence type="ECO:0000256" key="1">
    <source>
        <dbReference type="SAM" id="MobiDB-lite"/>
    </source>
</evidence>
<name>A0A2P2NSN5_RHIMU</name>
<protein>
    <submittedName>
        <fullName evidence="2">Uncharacterized protein</fullName>
    </submittedName>
</protein>